<evidence type="ECO:0000313" key="5">
    <source>
        <dbReference type="Proteomes" id="UP000248116"/>
    </source>
</evidence>
<proteinExistence type="predicted"/>
<evidence type="ECO:0000313" key="4">
    <source>
        <dbReference type="Proteomes" id="UP000247609"/>
    </source>
</evidence>
<dbReference type="EMBL" id="PRCW01000044">
    <property type="protein sequence ID" value="PYD48181.1"/>
    <property type="molecule type" value="Genomic_DNA"/>
</dbReference>
<keyword evidence="1" id="KW-1133">Transmembrane helix</keyword>
<dbReference type="EMBL" id="NOXG01000013">
    <property type="protein sequence ID" value="PYD75210.1"/>
    <property type="molecule type" value="Genomic_DNA"/>
</dbReference>
<comment type="caution">
    <text evidence="3">The sequence shown here is derived from an EMBL/GenBank/DDBJ whole genome shotgun (WGS) entry which is preliminary data.</text>
</comment>
<protein>
    <submittedName>
        <fullName evidence="3">Uncharacterized protein</fullName>
    </submittedName>
</protein>
<reference evidence="3 4" key="1">
    <citation type="submission" date="2017-07" db="EMBL/GenBank/DDBJ databases">
        <title>A draft genome sequence of Komagataeibacter sp. T5K1.</title>
        <authorList>
            <person name="Skraban J."/>
            <person name="Cleenwerck I."/>
            <person name="Vandamme P."/>
            <person name="Trcek J."/>
        </authorList>
    </citation>
    <scope>NUCLEOTIDE SEQUENCE [LARGE SCALE GENOMIC DNA]</scope>
    <source>
        <strain evidence="3 4">T5K1</strain>
    </source>
</reference>
<feature type="transmembrane region" description="Helical" evidence="1">
    <location>
        <begin position="7"/>
        <end position="25"/>
    </location>
</feature>
<organism evidence="3 4">
    <name type="scientific">Novacetimonas pomaceti</name>
    <dbReference type="NCBI Taxonomy" id="2021998"/>
    <lineage>
        <taxon>Bacteria</taxon>
        <taxon>Pseudomonadati</taxon>
        <taxon>Pseudomonadota</taxon>
        <taxon>Alphaproteobacteria</taxon>
        <taxon>Acetobacterales</taxon>
        <taxon>Acetobacteraceae</taxon>
        <taxon>Novacetimonas</taxon>
    </lineage>
</organism>
<reference evidence="2 5" key="2">
    <citation type="submission" date="2018-02" db="EMBL/GenBank/DDBJ databases">
        <authorList>
            <person name="Skraban J."/>
            <person name="Trcek J."/>
        </authorList>
    </citation>
    <scope>NUCLEOTIDE SEQUENCE [LARGE SCALE GENOMIC DNA]</scope>
    <source>
        <strain evidence="2 5">AV446</strain>
    </source>
</reference>
<sequence length="62" mass="6900">MVNVGVCFCVIVMMGLGNLFCRFVLHTDMTYLMPWLLAGVVAYFFVPCLVLWIATGRPPGKS</sequence>
<dbReference type="Proteomes" id="UP000247609">
    <property type="component" value="Unassembled WGS sequence"/>
</dbReference>
<keyword evidence="1" id="KW-0812">Transmembrane</keyword>
<evidence type="ECO:0000256" key="1">
    <source>
        <dbReference type="SAM" id="Phobius"/>
    </source>
</evidence>
<dbReference type="AlphaFoldDB" id="A0A318Q8Y5"/>
<feature type="transmembrane region" description="Helical" evidence="1">
    <location>
        <begin position="31"/>
        <end position="54"/>
    </location>
</feature>
<name>A0A318Q8Y5_9PROT</name>
<accession>A0A318Q8Y5</accession>
<keyword evidence="1" id="KW-0472">Membrane</keyword>
<evidence type="ECO:0000313" key="2">
    <source>
        <dbReference type="EMBL" id="PYD48181.1"/>
    </source>
</evidence>
<keyword evidence="5" id="KW-1185">Reference proteome</keyword>
<dbReference type="Proteomes" id="UP000248116">
    <property type="component" value="Unassembled WGS sequence"/>
</dbReference>
<evidence type="ECO:0000313" key="3">
    <source>
        <dbReference type="EMBL" id="PYD75210.1"/>
    </source>
</evidence>
<gene>
    <name evidence="2" type="ORF">C3920_05935</name>
    <name evidence="3" type="ORF">CFR71_10670</name>
</gene>